<dbReference type="Proteomes" id="UP000638263">
    <property type="component" value="Unassembled WGS sequence"/>
</dbReference>
<proteinExistence type="predicted"/>
<keyword evidence="2" id="KW-1185">Reference proteome</keyword>
<dbReference type="AlphaFoldDB" id="A0A917VYA3"/>
<accession>A0A917VYA3</accession>
<comment type="caution">
    <text evidence="1">The sequence shown here is derived from an EMBL/GenBank/DDBJ whole genome shotgun (WGS) entry which is preliminary data.</text>
</comment>
<evidence type="ECO:0000313" key="1">
    <source>
        <dbReference type="EMBL" id="GGL35856.1"/>
    </source>
</evidence>
<sequence length="41" mass="4705">MTQWADDTTEFRPDRAFSVRGEHIYRRPDAVPMPATGELPS</sequence>
<reference evidence="1" key="2">
    <citation type="submission" date="2020-09" db="EMBL/GenBank/DDBJ databases">
        <authorList>
            <person name="Sun Q."/>
            <person name="Zhou Y."/>
        </authorList>
    </citation>
    <scope>NUCLEOTIDE SEQUENCE</scope>
    <source>
        <strain evidence="1">CGMCC 4.3508</strain>
    </source>
</reference>
<reference evidence="1" key="1">
    <citation type="journal article" date="2014" name="Int. J. Syst. Evol. Microbiol.">
        <title>Complete genome sequence of Corynebacterium casei LMG S-19264T (=DSM 44701T), isolated from a smear-ripened cheese.</title>
        <authorList>
            <consortium name="US DOE Joint Genome Institute (JGI-PGF)"/>
            <person name="Walter F."/>
            <person name="Albersmeier A."/>
            <person name="Kalinowski J."/>
            <person name="Ruckert C."/>
        </authorList>
    </citation>
    <scope>NUCLEOTIDE SEQUENCE</scope>
    <source>
        <strain evidence="1">CGMCC 4.3508</strain>
    </source>
</reference>
<protein>
    <submittedName>
        <fullName evidence="1">Uncharacterized protein</fullName>
    </submittedName>
</protein>
<gene>
    <name evidence="1" type="ORF">GCM10011588_58350</name>
</gene>
<evidence type="ECO:0000313" key="2">
    <source>
        <dbReference type="Proteomes" id="UP000638263"/>
    </source>
</evidence>
<organism evidence="1 2">
    <name type="scientific">Nocardia jinanensis</name>
    <dbReference type="NCBI Taxonomy" id="382504"/>
    <lineage>
        <taxon>Bacteria</taxon>
        <taxon>Bacillati</taxon>
        <taxon>Actinomycetota</taxon>
        <taxon>Actinomycetes</taxon>
        <taxon>Mycobacteriales</taxon>
        <taxon>Nocardiaceae</taxon>
        <taxon>Nocardia</taxon>
    </lineage>
</organism>
<name>A0A917VYA3_9NOCA</name>
<dbReference type="EMBL" id="BMMH01000017">
    <property type="protein sequence ID" value="GGL35856.1"/>
    <property type="molecule type" value="Genomic_DNA"/>
</dbReference>